<name>A0A1I0GCB4_9FIRM</name>
<sequence>MFKLYRCYHFYIRRTYWKFKELNLKDQIIIYSSLLINGISYGLIYLAIVKEGFSIWLILLIFTNLDNTYKTYKNINLCFNKLMLDRMELVLNSLKNNEDR</sequence>
<gene>
    <name evidence="2" type="ORF">SAMN04489758_12812</name>
</gene>
<reference evidence="3" key="1">
    <citation type="submission" date="2016-10" db="EMBL/GenBank/DDBJ databases">
        <authorList>
            <person name="Varghese N."/>
            <person name="Submissions S."/>
        </authorList>
    </citation>
    <scope>NUCLEOTIDE SEQUENCE [LARGE SCALE GENOMIC DNA]</scope>
    <source>
        <strain evidence="3">DSM 1551</strain>
    </source>
</reference>
<keyword evidence="1" id="KW-0812">Transmembrane</keyword>
<proteinExistence type="predicted"/>
<evidence type="ECO:0000256" key="1">
    <source>
        <dbReference type="SAM" id="Phobius"/>
    </source>
</evidence>
<keyword evidence="1" id="KW-1133">Transmembrane helix</keyword>
<accession>A0A1I0GCB4</accession>
<organism evidence="2 3">
    <name type="scientific">Thomasclavelia cocleata</name>
    <dbReference type="NCBI Taxonomy" id="69824"/>
    <lineage>
        <taxon>Bacteria</taxon>
        <taxon>Bacillati</taxon>
        <taxon>Bacillota</taxon>
        <taxon>Erysipelotrichia</taxon>
        <taxon>Erysipelotrichales</taxon>
        <taxon>Coprobacillaceae</taxon>
        <taxon>Thomasclavelia</taxon>
    </lineage>
</organism>
<keyword evidence="1" id="KW-0472">Membrane</keyword>
<keyword evidence="3" id="KW-1185">Reference proteome</keyword>
<feature type="transmembrane region" description="Helical" evidence="1">
    <location>
        <begin position="28"/>
        <end position="48"/>
    </location>
</feature>
<evidence type="ECO:0000313" key="2">
    <source>
        <dbReference type="EMBL" id="SET68408.1"/>
    </source>
</evidence>
<protein>
    <submittedName>
        <fullName evidence="2">Uncharacterized protein</fullName>
    </submittedName>
</protein>
<evidence type="ECO:0000313" key="3">
    <source>
        <dbReference type="Proteomes" id="UP000198558"/>
    </source>
</evidence>
<dbReference type="Proteomes" id="UP000198558">
    <property type="component" value="Unassembled WGS sequence"/>
</dbReference>
<dbReference type="GeneID" id="78288950"/>
<dbReference type="EMBL" id="FOIN01000028">
    <property type="protein sequence ID" value="SET68408.1"/>
    <property type="molecule type" value="Genomic_DNA"/>
</dbReference>
<dbReference type="RefSeq" id="WP_092355100.1">
    <property type="nucleotide sequence ID" value="NZ_FOIN01000028.1"/>
</dbReference>
<dbReference type="AlphaFoldDB" id="A0A1I0GCB4"/>